<evidence type="ECO:0000256" key="2">
    <source>
        <dbReference type="ARBA" id="ARBA00022475"/>
    </source>
</evidence>
<name>A0A3E1J1L4_GARVA</name>
<feature type="domain" description="ABC3 transporter permease C-terminal" evidence="8">
    <location>
        <begin position="317"/>
        <end position="436"/>
    </location>
</feature>
<dbReference type="InterPro" id="IPR003838">
    <property type="entry name" value="ABC3_permease_C"/>
</dbReference>
<evidence type="ECO:0000256" key="6">
    <source>
        <dbReference type="SAM" id="MobiDB-lite"/>
    </source>
</evidence>
<comment type="subcellular location">
    <subcellularLocation>
        <location evidence="1">Cell membrane</location>
        <topology evidence="1">Multi-pass membrane protein</topology>
    </subcellularLocation>
</comment>
<dbReference type="InterPro" id="IPR050250">
    <property type="entry name" value="Macrolide_Exporter_MacB"/>
</dbReference>
<dbReference type="GO" id="GO:0005886">
    <property type="term" value="C:plasma membrane"/>
    <property type="evidence" value="ECO:0007669"/>
    <property type="project" value="UniProtKB-SubCell"/>
</dbReference>
<keyword evidence="2" id="KW-1003">Cell membrane</keyword>
<protein>
    <submittedName>
        <fullName evidence="9">Multidrug DMT transporter permease</fullName>
    </submittedName>
</protein>
<dbReference type="OrthoDB" id="4799354at2"/>
<proteinExistence type="predicted"/>
<keyword evidence="4 7" id="KW-1133">Transmembrane helix</keyword>
<accession>A0A3E1J1L4</accession>
<evidence type="ECO:0000256" key="5">
    <source>
        <dbReference type="ARBA" id="ARBA00023136"/>
    </source>
</evidence>
<evidence type="ECO:0000256" key="1">
    <source>
        <dbReference type="ARBA" id="ARBA00004651"/>
    </source>
</evidence>
<feature type="compositionally biased region" description="Polar residues" evidence="6">
    <location>
        <begin position="74"/>
        <end position="93"/>
    </location>
</feature>
<evidence type="ECO:0000259" key="8">
    <source>
        <dbReference type="Pfam" id="PF02687"/>
    </source>
</evidence>
<comment type="caution">
    <text evidence="9">The sequence shown here is derived from an EMBL/GenBank/DDBJ whole genome shotgun (WGS) entry which is preliminary data.</text>
</comment>
<evidence type="ECO:0000256" key="7">
    <source>
        <dbReference type="SAM" id="Phobius"/>
    </source>
</evidence>
<dbReference type="AlphaFoldDB" id="A0A3E1J1L4"/>
<feature type="transmembrane region" description="Helical" evidence="7">
    <location>
        <begin position="314"/>
        <end position="339"/>
    </location>
</feature>
<evidence type="ECO:0000256" key="3">
    <source>
        <dbReference type="ARBA" id="ARBA00022692"/>
    </source>
</evidence>
<keyword evidence="5 7" id="KW-0472">Membrane</keyword>
<evidence type="ECO:0000313" key="10">
    <source>
        <dbReference type="Proteomes" id="UP000259221"/>
    </source>
</evidence>
<sequence>MCDDITSICARAWLAIVRKPRRNAIIVLIMTLVLSALVSQAGISASAESARDHIQSSIGLGFTVQAKTRGETLPEQSNANSNSDTNSEANSDTKVSDSPIPQDLGANEGIDSSQIRKFAAIAGVKTVVEERDVLATPVGKQLVLPTQGPRLDDDVLAHAAGITGTTDSRLSQGFQEGLYHLEQGEHITDRSSGRAIVHRDFAKKNNLKIGSTITLKQGFNVKVRVVGIFAGKLQTKGALPSDASENRIFTDLSSALSLAGSSKRGVLRCMVERSDLLDSAMRHAKSIAGKWADVEQNASQLSGVISSVNSVQQLVLMIFVALSLVGILVLGLVLVFWVRSRMHEIGVLMSLGLSRAIIVSQLLVEIVILNLVSFVISLGLGAAFSGIIGSAILHSADSSIVVGDAPVLPFLQTFAAFAMGLFISAVALIVAVLPILIKKPRQILSAMS</sequence>
<dbReference type="RefSeq" id="WP_116711792.1">
    <property type="nucleotide sequence ID" value="NZ_LRTV01000001.1"/>
</dbReference>
<feature type="transmembrane region" description="Helical" evidence="7">
    <location>
        <begin position="24"/>
        <end position="43"/>
    </location>
</feature>
<dbReference type="GO" id="GO:0022857">
    <property type="term" value="F:transmembrane transporter activity"/>
    <property type="evidence" value="ECO:0007669"/>
    <property type="project" value="TreeGrafter"/>
</dbReference>
<dbReference type="EMBL" id="LRTV01000001">
    <property type="protein sequence ID" value="RFD80197.1"/>
    <property type="molecule type" value="Genomic_DNA"/>
</dbReference>
<dbReference type="PANTHER" id="PTHR30572:SF9">
    <property type="entry name" value="ABC TRANSPORTER PERMEASE PROTEIN"/>
    <property type="match status" value="1"/>
</dbReference>
<organism evidence="9 10">
    <name type="scientific">Gardnerella vaginalis</name>
    <dbReference type="NCBI Taxonomy" id="2702"/>
    <lineage>
        <taxon>Bacteria</taxon>
        <taxon>Bacillati</taxon>
        <taxon>Actinomycetota</taxon>
        <taxon>Actinomycetes</taxon>
        <taxon>Bifidobacteriales</taxon>
        <taxon>Bifidobacteriaceae</taxon>
        <taxon>Gardnerella</taxon>
    </lineage>
</organism>
<reference evidence="9 10" key="1">
    <citation type="submission" date="2016-02" db="EMBL/GenBank/DDBJ databases">
        <authorList>
            <person name="Alioto T."/>
            <person name="Alioto T."/>
        </authorList>
    </citation>
    <scope>NUCLEOTIDE SEQUENCE [LARGE SCALE GENOMIC DNA]</scope>
    <source>
        <strain evidence="9 10">NR010</strain>
    </source>
</reference>
<keyword evidence="3 7" id="KW-0812">Transmembrane</keyword>
<dbReference type="Pfam" id="PF02687">
    <property type="entry name" value="FtsX"/>
    <property type="match status" value="1"/>
</dbReference>
<evidence type="ECO:0000256" key="4">
    <source>
        <dbReference type="ARBA" id="ARBA00022989"/>
    </source>
</evidence>
<feature type="transmembrane region" description="Helical" evidence="7">
    <location>
        <begin position="414"/>
        <end position="437"/>
    </location>
</feature>
<feature type="transmembrane region" description="Helical" evidence="7">
    <location>
        <begin position="371"/>
        <end position="394"/>
    </location>
</feature>
<gene>
    <name evidence="9" type="ORF">AXE77_01420</name>
</gene>
<dbReference type="Proteomes" id="UP000259221">
    <property type="component" value="Unassembled WGS sequence"/>
</dbReference>
<feature type="region of interest" description="Disordered" evidence="6">
    <location>
        <begin position="71"/>
        <end position="108"/>
    </location>
</feature>
<evidence type="ECO:0000313" key="9">
    <source>
        <dbReference type="EMBL" id="RFD80197.1"/>
    </source>
</evidence>
<dbReference type="PANTHER" id="PTHR30572">
    <property type="entry name" value="MEMBRANE COMPONENT OF TRANSPORTER-RELATED"/>
    <property type="match status" value="1"/>
</dbReference>